<dbReference type="OrthoDB" id="8300278at2759"/>
<name>A0A0C2FMX2_9BILA</name>
<organism evidence="2 3">
    <name type="scientific">Ancylostoma duodenale</name>
    <dbReference type="NCBI Taxonomy" id="51022"/>
    <lineage>
        <taxon>Eukaryota</taxon>
        <taxon>Metazoa</taxon>
        <taxon>Ecdysozoa</taxon>
        <taxon>Nematoda</taxon>
        <taxon>Chromadorea</taxon>
        <taxon>Rhabditida</taxon>
        <taxon>Rhabditina</taxon>
        <taxon>Rhabditomorpha</taxon>
        <taxon>Strongyloidea</taxon>
        <taxon>Ancylostomatidae</taxon>
        <taxon>Ancylostomatinae</taxon>
        <taxon>Ancylostoma</taxon>
    </lineage>
</organism>
<feature type="non-terminal residue" evidence="2">
    <location>
        <position position="1"/>
    </location>
</feature>
<protein>
    <recommendedName>
        <fullName evidence="1">Aldehyde oxidase/xanthine dehydrogenase first molybdopterin binding domain-containing protein</fullName>
    </recommendedName>
</protein>
<dbReference type="PANTHER" id="PTHR45444">
    <property type="entry name" value="XANTHINE DEHYDROGENASE"/>
    <property type="match status" value="1"/>
</dbReference>
<gene>
    <name evidence="2" type="ORF">ANCDUO_21865</name>
</gene>
<feature type="non-terminal residue" evidence="2">
    <location>
        <position position="93"/>
    </location>
</feature>
<evidence type="ECO:0000313" key="2">
    <source>
        <dbReference type="EMBL" id="KIH48069.1"/>
    </source>
</evidence>
<keyword evidence="3" id="KW-1185">Reference proteome</keyword>
<dbReference type="PANTHER" id="PTHR45444:SF3">
    <property type="entry name" value="XANTHINE DEHYDROGENASE"/>
    <property type="match status" value="1"/>
</dbReference>
<evidence type="ECO:0000259" key="1">
    <source>
        <dbReference type="Pfam" id="PF02738"/>
    </source>
</evidence>
<sequence length="93" mass="10405">VALDSSGKFRDYSVTAYNNCGHTFDLSLGVMQRAMVHIDNVYKFPNADIRGRMCRTNLASNTAFRGFGGPQGMFCTETLVKHIAEQLNMDHDK</sequence>
<dbReference type="Gene3D" id="3.30.365.10">
    <property type="entry name" value="Aldehyde oxidase/xanthine dehydrogenase, molybdopterin binding domain"/>
    <property type="match status" value="1"/>
</dbReference>
<dbReference type="GO" id="GO:0005506">
    <property type="term" value="F:iron ion binding"/>
    <property type="evidence" value="ECO:0007669"/>
    <property type="project" value="InterPro"/>
</dbReference>
<proteinExistence type="predicted"/>
<dbReference type="Proteomes" id="UP000054047">
    <property type="component" value="Unassembled WGS sequence"/>
</dbReference>
<evidence type="ECO:0000313" key="3">
    <source>
        <dbReference type="Proteomes" id="UP000054047"/>
    </source>
</evidence>
<dbReference type="SUPFAM" id="SSF56003">
    <property type="entry name" value="Molybdenum cofactor-binding domain"/>
    <property type="match status" value="1"/>
</dbReference>
<reference evidence="2 3" key="1">
    <citation type="submission" date="2013-12" db="EMBL/GenBank/DDBJ databases">
        <title>Draft genome of the parsitic nematode Ancylostoma duodenale.</title>
        <authorList>
            <person name="Mitreva M."/>
        </authorList>
    </citation>
    <scope>NUCLEOTIDE SEQUENCE [LARGE SCALE GENOMIC DNA]</scope>
    <source>
        <strain evidence="2 3">Zhejiang</strain>
    </source>
</reference>
<dbReference type="AlphaFoldDB" id="A0A0C2FMX2"/>
<dbReference type="InterPro" id="IPR016208">
    <property type="entry name" value="Ald_Oxase/xanthine_DH-like"/>
</dbReference>
<dbReference type="InterPro" id="IPR008274">
    <property type="entry name" value="AldOxase/xan_DH_MoCoBD1"/>
</dbReference>
<dbReference type="EMBL" id="KN762930">
    <property type="protein sequence ID" value="KIH48069.1"/>
    <property type="molecule type" value="Genomic_DNA"/>
</dbReference>
<dbReference type="GO" id="GO:0016491">
    <property type="term" value="F:oxidoreductase activity"/>
    <property type="evidence" value="ECO:0007669"/>
    <property type="project" value="InterPro"/>
</dbReference>
<accession>A0A0C2FMX2</accession>
<dbReference type="Pfam" id="PF02738">
    <property type="entry name" value="MoCoBD_1"/>
    <property type="match status" value="1"/>
</dbReference>
<feature type="domain" description="Aldehyde oxidase/xanthine dehydrogenase first molybdopterin binding" evidence="1">
    <location>
        <begin position="1"/>
        <end position="92"/>
    </location>
</feature>
<dbReference type="InterPro" id="IPR037165">
    <property type="entry name" value="AldOxase/xan_DH_Mopterin-bd_sf"/>
</dbReference>